<proteinExistence type="predicted"/>
<dbReference type="Gene3D" id="3.40.390.10">
    <property type="entry name" value="Collagenase (Catalytic Domain)"/>
    <property type="match status" value="1"/>
</dbReference>
<protein>
    <recommendedName>
        <fullName evidence="4">Lysine-specific metallo-endopeptidase domain-containing protein</fullName>
    </recommendedName>
</protein>
<evidence type="ECO:0000256" key="1">
    <source>
        <dbReference type="SAM" id="MobiDB-lite"/>
    </source>
</evidence>
<reference evidence="2 3" key="1">
    <citation type="submission" date="2024-06" db="EMBL/GenBank/DDBJ databases">
        <title>Complete genome of Phlyctema vagabunda strain 19-DSS-EL-015.</title>
        <authorList>
            <person name="Fiorenzani C."/>
        </authorList>
    </citation>
    <scope>NUCLEOTIDE SEQUENCE [LARGE SCALE GENOMIC DNA]</scope>
    <source>
        <strain evidence="2 3">19-DSS-EL-015</strain>
    </source>
</reference>
<name>A0ABR4P642_9HELO</name>
<organism evidence="2 3">
    <name type="scientific">Phlyctema vagabunda</name>
    <dbReference type="NCBI Taxonomy" id="108571"/>
    <lineage>
        <taxon>Eukaryota</taxon>
        <taxon>Fungi</taxon>
        <taxon>Dikarya</taxon>
        <taxon>Ascomycota</taxon>
        <taxon>Pezizomycotina</taxon>
        <taxon>Leotiomycetes</taxon>
        <taxon>Helotiales</taxon>
        <taxon>Dermateaceae</taxon>
        <taxon>Phlyctema</taxon>
    </lineage>
</organism>
<dbReference type="Proteomes" id="UP001629113">
    <property type="component" value="Unassembled WGS sequence"/>
</dbReference>
<evidence type="ECO:0008006" key="4">
    <source>
        <dbReference type="Google" id="ProtNLM"/>
    </source>
</evidence>
<dbReference type="EMBL" id="JBFCZG010000008">
    <property type="protein sequence ID" value="KAL3418771.1"/>
    <property type="molecule type" value="Genomic_DNA"/>
</dbReference>
<evidence type="ECO:0000313" key="2">
    <source>
        <dbReference type="EMBL" id="KAL3418771.1"/>
    </source>
</evidence>
<comment type="caution">
    <text evidence="2">The sequence shown here is derived from an EMBL/GenBank/DDBJ whole genome shotgun (WGS) entry which is preliminary data.</text>
</comment>
<accession>A0ABR4P642</accession>
<keyword evidence="3" id="KW-1185">Reference proteome</keyword>
<dbReference type="InterPro" id="IPR024079">
    <property type="entry name" value="MetalloPept_cat_dom_sf"/>
</dbReference>
<evidence type="ECO:0000313" key="3">
    <source>
        <dbReference type="Proteomes" id="UP001629113"/>
    </source>
</evidence>
<feature type="region of interest" description="Disordered" evidence="1">
    <location>
        <begin position="17"/>
        <end position="43"/>
    </location>
</feature>
<sequence>MCFGGTMVWSIDFQEEDSPVFDPGDSSPGTIGGSIPNDGSSTGNGKALYNTPFAGFLGCDTENQVPAIQKAWDDVVDLIQIPMTLNFERGISDWCEGLCEPGIIEQRIWGRELDSERRFEEYERIRNVFTNIGRLDTGAEKKGNNHIRISCKDEYLPSVPEKDRPACEKIITEKTIGGYALSSSTTYKDNTIVLCPNFFISNKLYEINRHFADGSWDGKDPGYMKNRAAIFLHELAHLAAIAGNYPTDIIDQRVYWTPDQTEVERIYDIKLVEKLAVREPDLTSKNGELAPSDVRRLSSTNDGCIADNYAWYATEKFFEDIYGISKVVYTGKDDDPPAVTPTKALNIIRKCFFDPKNYLRGLLGDSRLS</sequence>
<gene>
    <name evidence="2" type="ORF">PVAG01_08992</name>
</gene>